<name>A0AAN6Y5K9_9PEZI</name>
<dbReference type="Proteomes" id="UP001301769">
    <property type="component" value="Unassembled WGS sequence"/>
</dbReference>
<proteinExistence type="predicted"/>
<organism evidence="2 3">
    <name type="scientific">Rhypophila decipiens</name>
    <dbReference type="NCBI Taxonomy" id="261697"/>
    <lineage>
        <taxon>Eukaryota</taxon>
        <taxon>Fungi</taxon>
        <taxon>Dikarya</taxon>
        <taxon>Ascomycota</taxon>
        <taxon>Pezizomycotina</taxon>
        <taxon>Sordariomycetes</taxon>
        <taxon>Sordariomycetidae</taxon>
        <taxon>Sordariales</taxon>
        <taxon>Naviculisporaceae</taxon>
        <taxon>Rhypophila</taxon>
    </lineage>
</organism>
<evidence type="ECO:0000256" key="1">
    <source>
        <dbReference type="SAM" id="SignalP"/>
    </source>
</evidence>
<keyword evidence="3" id="KW-1185">Reference proteome</keyword>
<protein>
    <submittedName>
        <fullName evidence="2">Uncharacterized protein</fullName>
    </submittedName>
</protein>
<reference evidence="2" key="2">
    <citation type="submission" date="2023-05" db="EMBL/GenBank/DDBJ databases">
        <authorList>
            <consortium name="Lawrence Berkeley National Laboratory"/>
            <person name="Steindorff A."/>
            <person name="Hensen N."/>
            <person name="Bonometti L."/>
            <person name="Westerberg I."/>
            <person name="Brannstrom I.O."/>
            <person name="Guillou S."/>
            <person name="Cros-Aarteil S."/>
            <person name="Calhoun S."/>
            <person name="Haridas S."/>
            <person name="Kuo A."/>
            <person name="Mondo S."/>
            <person name="Pangilinan J."/>
            <person name="Riley R."/>
            <person name="Labutti K."/>
            <person name="Andreopoulos B."/>
            <person name="Lipzen A."/>
            <person name="Chen C."/>
            <person name="Yanf M."/>
            <person name="Daum C."/>
            <person name="Ng V."/>
            <person name="Clum A."/>
            <person name="Ohm R."/>
            <person name="Martin F."/>
            <person name="Silar P."/>
            <person name="Natvig D."/>
            <person name="Lalanne C."/>
            <person name="Gautier V."/>
            <person name="Ament-Velasquez S.L."/>
            <person name="Kruys A."/>
            <person name="Hutchinson M.I."/>
            <person name="Powell A.J."/>
            <person name="Barry K."/>
            <person name="Miller A.N."/>
            <person name="Grigoriev I.V."/>
            <person name="Debuchy R."/>
            <person name="Gladieux P."/>
            <person name="Thoren M.H."/>
            <person name="Johannesson H."/>
        </authorList>
    </citation>
    <scope>NUCLEOTIDE SEQUENCE</scope>
    <source>
        <strain evidence="2">PSN293</strain>
    </source>
</reference>
<evidence type="ECO:0000313" key="3">
    <source>
        <dbReference type="Proteomes" id="UP001301769"/>
    </source>
</evidence>
<keyword evidence="1" id="KW-0732">Signal</keyword>
<dbReference type="AlphaFoldDB" id="A0AAN6Y5K9"/>
<sequence>MLVTQISAVIAAIPMAAALSVRGGPGGGWGHGGGHWGGHHDGDHEPEHELEKFRIVTYDLEYALTKEYYTLSPVDDGQYKLWQTEDKDDSGTFEVTEDGFLEWVTPDGEENLVASYDIADFGELAVPLAFSAPETAETEWKWIVDYHDYTLVLYHSASTTPYFLLVCTSEDPEARFLAVGVVGNTYADCVAVHLDIEDVDEKED</sequence>
<accession>A0AAN6Y5K9</accession>
<gene>
    <name evidence="2" type="ORF">QBC37DRAFT_401380</name>
</gene>
<reference evidence="2" key="1">
    <citation type="journal article" date="2023" name="Mol. Phylogenet. Evol.">
        <title>Genome-scale phylogeny and comparative genomics of the fungal order Sordariales.</title>
        <authorList>
            <person name="Hensen N."/>
            <person name="Bonometti L."/>
            <person name="Westerberg I."/>
            <person name="Brannstrom I.O."/>
            <person name="Guillou S."/>
            <person name="Cros-Aarteil S."/>
            <person name="Calhoun S."/>
            <person name="Haridas S."/>
            <person name="Kuo A."/>
            <person name="Mondo S."/>
            <person name="Pangilinan J."/>
            <person name="Riley R."/>
            <person name="LaButti K."/>
            <person name="Andreopoulos B."/>
            <person name="Lipzen A."/>
            <person name="Chen C."/>
            <person name="Yan M."/>
            <person name="Daum C."/>
            <person name="Ng V."/>
            <person name="Clum A."/>
            <person name="Steindorff A."/>
            <person name="Ohm R.A."/>
            <person name="Martin F."/>
            <person name="Silar P."/>
            <person name="Natvig D.O."/>
            <person name="Lalanne C."/>
            <person name="Gautier V."/>
            <person name="Ament-Velasquez S.L."/>
            <person name="Kruys A."/>
            <person name="Hutchinson M.I."/>
            <person name="Powell A.J."/>
            <person name="Barry K."/>
            <person name="Miller A.N."/>
            <person name="Grigoriev I.V."/>
            <person name="Debuchy R."/>
            <person name="Gladieux P."/>
            <person name="Hiltunen Thoren M."/>
            <person name="Johannesson H."/>
        </authorList>
    </citation>
    <scope>NUCLEOTIDE SEQUENCE</scope>
    <source>
        <strain evidence="2">PSN293</strain>
    </source>
</reference>
<dbReference type="EMBL" id="MU858124">
    <property type="protein sequence ID" value="KAK4212608.1"/>
    <property type="molecule type" value="Genomic_DNA"/>
</dbReference>
<feature type="chain" id="PRO_5042862663" evidence="1">
    <location>
        <begin position="19"/>
        <end position="204"/>
    </location>
</feature>
<evidence type="ECO:0000313" key="2">
    <source>
        <dbReference type="EMBL" id="KAK4212608.1"/>
    </source>
</evidence>
<comment type="caution">
    <text evidence="2">The sequence shown here is derived from an EMBL/GenBank/DDBJ whole genome shotgun (WGS) entry which is preliminary data.</text>
</comment>
<feature type="signal peptide" evidence="1">
    <location>
        <begin position="1"/>
        <end position="18"/>
    </location>
</feature>